<sequence>MIDVTKSSEKSKLEFSDLFFTTLEQRISDLSSFDSSQKKRSERIIRELSLFLTQFFPSEIVQKTALELSLKLEKFFEHEVELQRLTRVRVTQYFLILLDTNLSHLGEKITPIHLELLKKQKIVPAKSKICSYLEIKKKQKELERKKLIQKSSKVKFSELIRKRVNSILQECEIDKVFRRRVTDKIRERTNILLNKGIKPHIDVNQAAIVFILSISRDLKVDRRISKRIMEKYCDKYNLDKKKIRRQYYQFNRRIL</sequence>
<name>A0A9Y1BTP7_9ARCH</name>
<proteinExistence type="predicted"/>
<dbReference type="Proteomes" id="UP001200513">
    <property type="component" value="Chromosome"/>
</dbReference>
<accession>A0A9Y1BTP7</accession>
<dbReference type="AlphaFoldDB" id="A0A9Y1BTP7"/>
<dbReference type="EMBL" id="CP084167">
    <property type="protein sequence ID" value="UJG44949.1"/>
    <property type="molecule type" value="Genomic_DNA"/>
</dbReference>
<reference evidence="1" key="1">
    <citation type="journal article" date="2022" name="Nat. Microbiol.">
        <title>Unique mobile elements and scalable gene flow at the prokaryote-eukaryote boundary revealed by circularized Asgard archaea genomes.</title>
        <authorList>
            <person name="Wu F."/>
            <person name="Speth D.R."/>
            <person name="Philosof A."/>
            <person name="Cremiere A."/>
            <person name="Narayanan A."/>
            <person name="Barco R.A."/>
            <person name="Connon S.A."/>
            <person name="Amend J.P."/>
            <person name="Antoshechkin I.A."/>
            <person name="Orphan V.J."/>
        </authorList>
    </citation>
    <scope>NUCLEOTIDE SEQUENCE</scope>
    <source>
        <strain evidence="1">PR6</strain>
    </source>
</reference>
<protein>
    <submittedName>
        <fullName evidence="1">Uncharacterized protein</fullName>
    </submittedName>
</protein>
<organism evidence="1">
    <name type="scientific">Candidatus Heimdallarchaeum endolithica</name>
    <dbReference type="NCBI Taxonomy" id="2876572"/>
    <lineage>
        <taxon>Archaea</taxon>
        <taxon>Promethearchaeati</taxon>
        <taxon>Candidatus Heimdallarchaeota</taxon>
        <taxon>Candidatus Heimdallarchaeia (ex Rinke et al. 2021) (nom. nud.)</taxon>
        <taxon>Candidatus Heimdallarchaeales</taxon>
        <taxon>Candidatus Heimdallarchaeaceae</taxon>
        <taxon>Candidatus Heimdallarchaeum</taxon>
    </lineage>
</organism>
<gene>
    <name evidence="1" type="ORF">K9W46_07150</name>
</gene>
<evidence type="ECO:0000313" key="1">
    <source>
        <dbReference type="EMBL" id="UJG44949.1"/>
    </source>
</evidence>